<evidence type="ECO:0000259" key="4">
    <source>
        <dbReference type="PROSITE" id="PS50893"/>
    </source>
</evidence>
<keyword evidence="2" id="KW-0547">Nucleotide-binding</keyword>
<dbReference type="InterPro" id="IPR017871">
    <property type="entry name" value="ABC_transporter-like_CS"/>
</dbReference>
<protein>
    <submittedName>
        <fullName evidence="5">ABC transporter related protein</fullName>
    </submittedName>
</protein>
<evidence type="ECO:0000313" key="5">
    <source>
        <dbReference type="EMBL" id="ADB54200.1"/>
    </source>
</evidence>
<dbReference type="PANTHER" id="PTHR43875">
    <property type="entry name" value="MALTODEXTRIN IMPORT ATP-BINDING PROTEIN MSMX"/>
    <property type="match status" value="1"/>
</dbReference>
<dbReference type="GO" id="GO:0055052">
    <property type="term" value="C:ATP-binding cassette (ABC) transporter complex, substrate-binding subunit-containing"/>
    <property type="evidence" value="ECO:0007669"/>
    <property type="project" value="TreeGrafter"/>
</dbReference>
<evidence type="ECO:0000256" key="1">
    <source>
        <dbReference type="ARBA" id="ARBA00022448"/>
    </source>
</evidence>
<dbReference type="Pfam" id="PF00005">
    <property type="entry name" value="ABC_tran"/>
    <property type="match status" value="1"/>
</dbReference>
<dbReference type="PANTHER" id="PTHR43875:SF1">
    <property type="entry name" value="OSMOPROTECTIVE COMPOUNDS UPTAKE ATP-BINDING PROTEIN GGTA"/>
    <property type="match status" value="1"/>
</dbReference>
<dbReference type="InterPro" id="IPR003439">
    <property type="entry name" value="ABC_transporter-like_ATP-bd"/>
</dbReference>
<dbReference type="InterPro" id="IPR047641">
    <property type="entry name" value="ABC_transpr_MalK/UgpC-like"/>
</dbReference>
<dbReference type="GO" id="GO:0140359">
    <property type="term" value="F:ABC-type transporter activity"/>
    <property type="evidence" value="ECO:0007669"/>
    <property type="project" value="InterPro"/>
</dbReference>
<dbReference type="PROSITE" id="PS00211">
    <property type="entry name" value="ABC_TRANSPORTER_1"/>
    <property type="match status" value="1"/>
</dbReference>
<dbReference type="Proteomes" id="UP000008229">
    <property type="component" value="Chromosome"/>
</dbReference>
<name>D3F2R9_CONWI</name>
<dbReference type="eggNOG" id="COG3842">
    <property type="taxonomic scope" value="Bacteria"/>
</dbReference>
<dbReference type="FunFam" id="3.40.50.300:FF:000042">
    <property type="entry name" value="Maltose/maltodextrin ABC transporter, ATP-binding protein"/>
    <property type="match status" value="1"/>
</dbReference>
<dbReference type="InterPro" id="IPR003593">
    <property type="entry name" value="AAA+_ATPase"/>
</dbReference>
<accession>D3F2R9</accession>
<dbReference type="Pfam" id="PF17912">
    <property type="entry name" value="OB_MalK"/>
    <property type="match status" value="1"/>
</dbReference>
<dbReference type="AlphaFoldDB" id="D3F2R9"/>
<dbReference type="GO" id="GO:0016887">
    <property type="term" value="F:ATP hydrolysis activity"/>
    <property type="evidence" value="ECO:0007669"/>
    <property type="project" value="InterPro"/>
</dbReference>
<keyword evidence="3" id="KW-0067">ATP-binding</keyword>
<reference evidence="5 6" key="1">
    <citation type="journal article" date="2010" name="Stand. Genomic Sci.">
        <title>Complete genome sequence of Conexibacter woesei type strain (ID131577).</title>
        <authorList>
            <person name="Pukall R."/>
            <person name="Lapidus A."/>
            <person name="Glavina Del Rio T."/>
            <person name="Copeland A."/>
            <person name="Tice H."/>
            <person name="Cheng J.-F."/>
            <person name="Lucas S."/>
            <person name="Chen F."/>
            <person name="Nolan M."/>
            <person name="Bruce D."/>
            <person name="Goodwin L."/>
            <person name="Pitluck S."/>
            <person name="Mavromatis K."/>
            <person name="Ivanova N."/>
            <person name="Ovchinnikova G."/>
            <person name="Pati A."/>
            <person name="Chen A."/>
            <person name="Palaniappan K."/>
            <person name="Land M."/>
            <person name="Hauser L."/>
            <person name="Chang Y.-J."/>
            <person name="Jeffries C.D."/>
            <person name="Chain P."/>
            <person name="Meincke L."/>
            <person name="Sims D."/>
            <person name="Brettin T."/>
            <person name="Detter J.C."/>
            <person name="Rohde M."/>
            <person name="Goeker M."/>
            <person name="Bristow J."/>
            <person name="Eisen J.A."/>
            <person name="Markowitz V."/>
            <person name="Kyrpides N.C."/>
            <person name="Klenk H.-P."/>
            <person name="Hugenholtz P."/>
        </authorList>
    </citation>
    <scope>NUCLEOTIDE SEQUENCE [LARGE SCALE GENOMIC DNA]</scope>
    <source>
        <strain evidence="6">DSM 14684 / CIP 108061 / JCM 11494 / NBRC 100937 / ID131577</strain>
    </source>
</reference>
<dbReference type="RefSeq" id="WP_012937251.1">
    <property type="nucleotide sequence ID" value="NC_013739.1"/>
</dbReference>
<sequence>MGAIHLNRVSKVYDGDVVAVDDVSLEVADGEFMVLVGPSGCGKSTLLRMIAGLERVSAGEVVIGGRDVTHVAPPDRDIAMVFQNYALYPHKSVRENLAFGLKQRKVAKATIDARVADAARMLGLEEMLQRKPSQLSGGQRQRVAIGRAIVREPSAFLLDEPLSNLDAKLRTTMRGELARLHARLGITTVYVTHDQVEAMTLGTRVAVLRGGVIQQCASPQELYRHPRNLFVAAFIGSPSMNLVEARVEGGVVRFAGHAIPLPGGSPLARAARDVVLGVRPAAFALDGARADEALPLITVTPDLVEHLGDEVHVTFAVDARPVQADAVLAADEAHADARLLVEDERARFVAVLDGRRAPVLGEPVGLRVDHAQLYFFDPVSGDAVGAPAVATSGAAAAA</sequence>
<keyword evidence="1" id="KW-0813">Transport</keyword>
<dbReference type="GO" id="GO:0005524">
    <property type="term" value="F:ATP binding"/>
    <property type="evidence" value="ECO:0007669"/>
    <property type="project" value="UniProtKB-KW"/>
</dbReference>
<dbReference type="SUPFAM" id="SSF52540">
    <property type="entry name" value="P-loop containing nucleoside triphosphate hydrolases"/>
    <property type="match status" value="1"/>
</dbReference>
<proteinExistence type="predicted"/>
<dbReference type="KEGG" id="cwo:Cwoe_5799"/>
<dbReference type="EMBL" id="CP001854">
    <property type="protein sequence ID" value="ADB54200.1"/>
    <property type="molecule type" value="Genomic_DNA"/>
</dbReference>
<dbReference type="InterPro" id="IPR027417">
    <property type="entry name" value="P-loop_NTPase"/>
</dbReference>
<reference evidence="6" key="2">
    <citation type="submission" date="2010-01" db="EMBL/GenBank/DDBJ databases">
        <title>The complete genome of Conexibacter woesei DSM 14684.</title>
        <authorList>
            <consortium name="US DOE Joint Genome Institute (JGI-PGF)"/>
            <person name="Lucas S."/>
            <person name="Copeland A."/>
            <person name="Lapidus A."/>
            <person name="Glavina del Rio T."/>
            <person name="Dalin E."/>
            <person name="Tice H."/>
            <person name="Bruce D."/>
            <person name="Goodwin L."/>
            <person name="Pitluck S."/>
            <person name="Kyrpides N."/>
            <person name="Mavromatis K."/>
            <person name="Ivanova N."/>
            <person name="Mikhailova N."/>
            <person name="Chertkov O."/>
            <person name="Brettin T."/>
            <person name="Detter J.C."/>
            <person name="Han C."/>
            <person name="Larimer F."/>
            <person name="Land M."/>
            <person name="Hauser L."/>
            <person name="Markowitz V."/>
            <person name="Cheng J.-F."/>
            <person name="Hugenholtz P."/>
            <person name="Woyke T."/>
            <person name="Wu D."/>
            <person name="Pukall R."/>
            <person name="Steenblock K."/>
            <person name="Schneider S."/>
            <person name="Klenk H.-P."/>
            <person name="Eisen J.A."/>
        </authorList>
    </citation>
    <scope>NUCLEOTIDE SEQUENCE [LARGE SCALE GENOMIC DNA]</scope>
    <source>
        <strain evidence="6">DSM 14684 / CIP 108061 / JCM 11494 / NBRC 100937 / ID131577</strain>
    </source>
</reference>
<dbReference type="OrthoDB" id="7838608at2"/>
<dbReference type="Gene3D" id="3.40.50.300">
    <property type="entry name" value="P-loop containing nucleotide triphosphate hydrolases"/>
    <property type="match status" value="1"/>
</dbReference>
<evidence type="ECO:0000256" key="3">
    <source>
        <dbReference type="ARBA" id="ARBA00022840"/>
    </source>
</evidence>
<dbReference type="Gene3D" id="2.40.50.100">
    <property type="match status" value="1"/>
</dbReference>
<dbReference type="HOGENOM" id="CLU_000604_1_1_11"/>
<dbReference type="PROSITE" id="PS50893">
    <property type="entry name" value="ABC_TRANSPORTER_2"/>
    <property type="match status" value="1"/>
</dbReference>
<organism evidence="5 6">
    <name type="scientific">Conexibacter woesei (strain DSM 14684 / CCUG 47730 / CIP 108061 / JCM 11494 / NBRC 100937 / ID131577)</name>
    <dbReference type="NCBI Taxonomy" id="469383"/>
    <lineage>
        <taxon>Bacteria</taxon>
        <taxon>Bacillati</taxon>
        <taxon>Actinomycetota</taxon>
        <taxon>Thermoleophilia</taxon>
        <taxon>Solirubrobacterales</taxon>
        <taxon>Conexibacteraceae</taxon>
        <taxon>Conexibacter</taxon>
    </lineage>
</organism>
<dbReference type="STRING" id="469383.Cwoe_5799"/>
<dbReference type="CDD" id="cd03301">
    <property type="entry name" value="ABC_MalK_N"/>
    <property type="match status" value="1"/>
</dbReference>
<dbReference type="InterPro" id="IPR040582">
    <property type="entry name" value="OB_MalK-like"/>
</dbReference>
<gene>
    <name evidence="5" type="ordered locus">Cwoe_5799</name>
</gene>
<evidence type="ECO:0000256" key="2">
    <source>
        <dbReference type="ARBA" id="ARBA00022741"/>
    </source>
</evidence>
<dbReference type="GO" id="GO:0008643">
    <property type="term" value="P:carbohydrate transport"/>
    <property type="evidence" value="ECO:0007669"/>
    <property type="project" value="InterPro"/>
</dbReference>
<dbReference type="SMART" id="SM00382">
    <property type="entry name" value="AAA"/>
    <property type="match status" value="1"/>
</dbReference>
<keyword evidence="6" id="KW-1185">Reference proteome</keyword>
<feature type="domain" description="ABC transporter" evidence="4">
    <location>
        <begin position="4"/>
        <end position="235"/>
    </location>
</feature>
<dbReference type="InterPro" id="IPR015855">
    <property type="entry name" value="ABC_transpr_MalK-like"/>
</dbReference>
<dbReference type="SUPFAM" id="SSF50331">
    <property type="entry name" value="MOP-like"/>
    <property type="match status" value="1"/>
</dbReference>
<dbReference type="InterPro" id="IPR008995">
    <property type="entry name" value="Mo/tungstate-bd_C_term_dom"/>
</dbReference>
<dbReference type="NCBIfam" id="NF008653">
    <property type="entry name" value="PRK11650.1"/>
    <property type="match status" value="1"/>
</dbReference>
<evidence type="ECO:0000313" key="6">
    <source>
        <dbReference type="Proteomes" id="UP000008229"/>
    </source>
</evidence>